<comment type="similarity">
    <text evidence="8">Belongs to the G-protein coupled receptor 1 family.</text>
</comment>
<dbReference type="Gene3D" id="1.20.1070.10">
    <property type="entry name" value="Rhodopsin 7-helix transmembrane proteins"/>
    <property type="match status" value="1"/>
</dbReference>
<dbReference type="Proteomes" id="UP001195483">
    <property type="component" value="Unassembled WGS sequence"/>
</dbReference>
<reference evidence="11" key="2">
    <citation type="journal article" date="2021" name="Genome Biol. Evol.">
        <title>Developing a high-quality reference genome for a parasitic bivalve with doubly uniparental inheritance (Bivalvia: Unionida).</title>
        <authorList>
            <person name="Smith C.H."/>
        </authorList>
    </citation>
    <scope>NUCLEOTIDE SEQUENCE</scope>
    <source>
        <strain evidence="11">CHS0354</strain>
        <tissue evidence="11">Mantle</tissue>
    </source>
</reference>
<feature type="transmembrane region" description="Helical" evidence="9">
    <location>
        <begin position="145"/>
        <end position="165"/>
    </location>
</feature>
<feature type="domain" description="G-protein coupled receptors family 1 profile" evidence="10">
    <location>
        <begin position="44"/>
        <end position="362"/>
    </location>
</feature>
<evidence type="ECO:0000313" key="11">
    <source>
        <dbReference type="EMBL" id="KAK3602078.1"/>
    </source>
</evidence>
<dbReference type="AlphaFoldDB" id="A0AAE0T2P6"/>
<evidence type="ECO:0000259" key="10">
    <source>
        <dbReference type="PROSITE" id="PS50262"/>
    </source>
</evidence>
<evidence type="ECO:0000313" key="12">
    <source>
        <dbReference type="Proteomes" id="UP001195483"/>
    </source>
</evidence>
<dbReference type="SUPFAM" id="SSF81321">
    <property type="entry name" value="Family A G protein-coupled receptor-like"/>
    <property type="match status" value="1"/>
</dbReference>
<evidence type="ECO:0000256" key="9">
    <source>
        <dbReference type="SAM" id="Phobius"/>
    </source>
</evidence>
<feature type="transmembrane region" description="Helical" evidence="9">
    <location>
        <begin position="103"/>
        <end position="124"/>
    </location>
</feature>
<dbReference type="Pfam" id="PF00001">
    <property type="entry name" value="7tm_1"/>
    <property type="match status" value="1"/>
</dbReference>
<dbReference type="PROSITE" id="PS50262">
    <property type="entry name" value="G_PROTEIN_RECEP_F1_2"/>
    <property type="match status" value="1"/>
</dbReference>
<keyword evidence="12" id="KW-1185">Reference proteome</keyword>
<accession>A0AAE0T2P6</accession>
<keyword evidence="4 8" id="KW-0297">G-protein coupled receptor</keyword>
<proteinExistence type="inferred from homology"/>
<dbReference type="InterPro" id="IPR000276">
    <property type="entry name" value="GPCR_Rhodpsn"/>
</dbReference>
<feature type="transmembrane region" description="Helical" evidence="9">
    <location>
        <begin position="199"/>
        <end position="220"/>
    </location>
</feature>
<keyword evidence="6 8" id="KW-0675">Receptor</keyword>
<evidence type="ECO:0000256" key="4">
    <source>
        <dbReference type="ARBA" id="ARBA00023040"/>
    </source>
</evidence>
<keyword evidence="3 9" id="KW-1133">Transmembrane helix</keyword>
<sequence length="389" mass="44728">MFSLLKILPEGKNWTLDELNEIQVQILIPAIVFISICIVVGTVGNALVLYVNIFVIKLRNSPHRHFITFLGLSDITICMIFDTFLLMVLTHPYTLRNKLICKYFRAFNFVSNYISALTLVAIALDRYRRICRAHENQFSVRNIKCIFAIVIFFSFIISIPSFILYGKTTIKTGFPNITGSNCFIDDKFVLSWFPHVHIIFLYVTFIITAALISVFYILVWRKLIQHNQPMEIGADVSEAKVLSCAKDTNDIVMASAKIIADTHQNIDTVIDNAGIPGKCINTAKNIYTCKTNTLKEKTIRVSMLFFVVTAFYVFSNVPFYTLTAIAFLKENFVYDLDNTSAMFFELFWRSYAINSMVNPLIYGIMDTRFRMACRKLVLEKLRILTHFNE</sequence>
<keyword evidence="7 8" id="KW-0807">Transducer</keyword>
<feature type="transmembrane region" description="Helical" evidence="9">
    <location>
        <begin position="67"/>
        <end position="91"/>
    </location>
</feature>
<dbReference type="CDD" id="cd00637">
    <property type="entry name" value="7tm_classA_rhodopsin-like"/>
    <property type="match status" value="1"/>
</dbReference>
<evidence type="ECO:0000256" key="6">
    <source>
        <dbReference type="ARBA" id="ARBA00023170"/>
    </source>
</evidence>
<dbReference type="GO" id="GO:0004930">
    <property type="term" value="F:G protein-coupled receptor activity"/>
    <property type="evidence" value="ECO:0007669"/>
    <property type="project" value="UniProtKB-KW"/>
</dbReference>
<reference evidence="11" key="1">
    <citation type="journal article" date="2021" name="Genome Biol. Evol.">
        <title>A High-Quality Reference Genome for a Parasitic Bivalve with Doubly Uniparental Inheritance (Bivalvia: Unionida).</title>
        <authorList>
            <person name="Smith C.H."/>
        </authorList>
    </citation>
    <scope>NUCLEOTIDE SEQUENCE</scope>
    <source>
        <strain evidence="11">CHS0354</strain>
    </source>
</reference>
<keyword evidence="2 8" id="KW-0812">Transmembrane</keyword>
<evidence type="ECO:0000256" key="1">
    <source>
        <dbReference type="ARBA" id="ARBA00004141"/>
    </source>
</evidence>
<dbReference type="PANTHER" id="PTHR24243">
    <property type="entry name" value="G-PROTEIN COUPLED RECEPTOR"/>
    <property type="match status" value="1"/>
</dbReference>
<dbReference type="PRINTS" id="PR00237">
    <property type="entry name" value="GPCRRHODOPSN"/>
</dbReference>
<evidence type="ECO:0000256" key="2">
    <source>
        <dbReference type="ARBA" id="ARBA00022692"/>
    </source>
</evidence>
<evidence type="ECO:0000256" key="3">
    <source>
        <dbReference type="ARBA" id="ARBA00022989"/>
    </source>
</evidence>
<gene>
    <name evidence="11" type="ORF">CHS0354_014253</name>
</gene>
<comment type="caution">
    <text evidence="11">The sequence shown here is derived from an EMBL/GenBank/DDBJ whole genome shotgun (WGS) entry which is preliminary data.</text>
</comment>
<feature type="transmembrane region" description="Helical" evidence="9">
    <location>
        <begin position="26"/>
        <end position="55"/>
    </location>
</feature>
<dbReference type="PANTHER" id="PTHR24243:SF208">
    <property type="entry name" value="PYROKININ-1 RECEPTOR"/>
    <property type="match status" value="1"/>
</dbReference>
<dbReference type="InterPro" id="IPR017452">
    <property type="entry name" value="GPCR_Rhodpsn_7TM"/>
</dbReference>
<dbReference type="GO" id="GO:0016020">
    <property type="term" value="C:membrane"/>
    <property type="evidence" value="ECO:0007669"/>
    <property type="project" value="UniProtKB-SubCell"/>
</dbReference>
<evidence type="ECO:0000256" key="7">
    <source>
        <dbReference type="ARBA" id="ARBA00023224"/>
    </source>
</evidence>
<organism evidence="11 12">
    <name type="scientific">Potamilus streckersoni</name>
    <dbReference type="NCBI Taxonomy" id="2493646"/>
    <lineage>
        <taxon>Eukaryota</taxon>
        <taxon>Metazoa</taxon>
        <taxon>Spiralia</taxon>
        <taxon>Lophotrochozoa</taxon>
        <taxon>Mollusca</taxon>
        <taxon>Bivalvia</taxon>
        <taxon>Autobranchia</taxon>
        <taxon>Heteroconchia</taxon>
        <taxon>Palaeoheterodonta</taxon>
        <taxon>Unionida</taxon>
        <taxon>Unionoidea</taxon>
        <taxon>Unionidae</taxon>
        <taxon>Ambleminae</taxon>
        <taxon>Lampsilini</taxon>
        <taxon>Potamilus</taxon>
    </lineage>
</organism>
<comment type="subcellular location">
    <subcellularLocation>
        <location evidence="1">Membrane</location>
        <topology evidence="1">Multi-pass membrane protein</topology>
    </subcellularLocation>
</comment>
<dbReference type="EMBL" id="JAEAOA010000879">
    <property type="protein sequence ID" value="KAK3602078.1"/>
    <property type="molecule type" value="Genomic_DNA"/>
</dbReference>
<evidence type="ECO:0000256" key="8">
    <source>
        <dbReference type="RuleBase" id="RU000688"/>
    </source>
</evidence>
<name>A0AAE0T2P6_9BIVA</name>
<evidence type="ECO:0000256" key="5">
    <source>
        <dbReference type="ARBA" id="ARBA00023136"/>
    </source>
</evidence>
<feature type="transmembrane region" description="Helical" evidence="9">
    <location>
        <begin position="304"/>
        <end position="328"/>
    </location>
</feature>
<keyword evidence="5 9" id="KW-0472">Membrane</keyword>
<protein>
    <recommendedName>
        <fullName evidence="10">G-protein coupled receptors family 1 profile domain-containing protein</fullName>
    </recommendedName>
</protein>
<feature type="transmembrane region" description="Helical" evidence="9">
    <location>
        <begin position="348"/>
        <end position="365"/>
    </location>
</feature>
<dbReference type="PROSITE" id="PS00237">
    <property type="entry name" value="G_PROTEIN_RECEP_F1_1"/>
    <property type="match status" value="1"/>
</dbReference>
<reference evidence="11" key="3">
    <citation type="submission" date="2023-05" db="EMBL/GenBank/DDBJ databases">
        <authorList>
            <person name="Smith C.H."/>
        </authorList>
    </citation>
    <scope>NUCLEOTIDE SEQUENCE</scope>
    <source>
        <strain evidence="11">CHS0354</strain>
        <tissue evidence="11">Mantle</tissue>
    </source>
</reference>